<dbReference type="InterPro" id="IPR029787">
    <property type="entry name" value="Nucleotide_cyclase"/>
</dbReference>
<evidence type="ECO:0000313" key="3">
    <source>
        <dbReference type="Proteomes" id="UP000597886"/>
    </source>
</evidence>
<organism evidence="2 3">
    <name type="scientific">Ruegeria atlantica</name>
    <dbReference type="NCBI Taxonomy" id="81569"/>
    <lineage>
        <taxon>Bacteria</taxon>
        <taxon>Pseudomonadati</taxon>
        <taxon>Pseudomonadota</taxon>
        <taxon>Alphaproteobacteria</taxon>
        <taxon>Rhodobacterales</taxon>
        <taxon>Roseobacteraceae</taxon>
        <taxon>Ruegeria</taxon>
    </lineage>
</organism>
<sequence>MTLPDSASVFSHSLIEWLVNKGLEGAGQEELLEGFCARLVEMGIPLMRFHAAQSTLHPVYGGTGYSWYNGAGGESEKFEYTETPSEVWQQSPLYALLNDDLDEIRVKLVDHNEPSRFPLLNDLREIGATDYYATGLSYEGASQLRPDGTKKVSDGVLMSWTSDAPNGFEDSDLNKIQSVLPHLGLALKSAKNQDLAKDLMRVYLGRDAGRRVLSGEIRRGSLQQIDAVIWNFDLEGFTTLSEDLPGHEIIDMLNDYLAVAVGVVHDKGGNILKFMGDGLMAMFDVGEIDEDARAALDAVPLLQSRMDELNARRRAQGLPVANYTLALHSGEILYGNIGSETRLDFTVIGPAVNQAARIAGMHRSLGQRILISDDVARAAQPCAQELVSVGRYMLRGVNEPKELFTVYSPGGPSESD</sequence>
<dbReference type="PANTHER" id="PTHR43081">
    <property type="entry name" value="ADENYLATE CYCLASE, TERMINAL-DIFFERENTIATION SPECIFIC-RELATED"/>
    <property type="match status" value="1"/>
</dbReference>
<dbReference type="InterPro" id="IPR050697">
    <property type="entry name" value="Adenylyl/Guanylyl_Cyclase_3/4"/>
</dbReference>
<dbReference type="PROSITE" id="PS50125">
    <property type="entry name" value="GUANYLATE_CYCLASE_2"/>
    <property type="match status" value="1"/>
</dbReference>
<protein>
    <submittedName>
        <fullName evidence="2">Adenylate/guanylate cyclase domain-containing protein</fullName>
    </submittedName>
</protein>
<evidence type="ECO:0000259" key="1">
    <source>
        <dbReference type="PROSITE" id="PS50125"/>
    </source>
</evidence>
<accession>A0AA90YWJ8</accession>
<dbReference type="CDD" id="cd07302">
    <property type="entry name" value="CHD"/>
    <property type="match status" value="1"/>
</dbReference>
<gene>
    <name evidence="2" type="ORF">GS634_10265</name>
</gene>
<reference evidence="2" key="1">
    <citation type="submission" date="2019-12" db="EMBL/GenBank/DDBJ databases">
        <title>Ruegeria JWLKs population differentiation of coral mucus and skeleton niches.</title>
        <authorList>
            <person name="Luo D."/>
        </authorList>
    </citation>
    <scope>NUCLEOTIDE SEQUENCE</scope>
    <source>
        <strain evidence="2">HKCCD6181</strain>
    </source>
</reference>
<dbReference type="Proteomes" id="UP000597886">
    <property type="component" value="Unassembled WGS sequence"/>
</dbReference>
<comment type="caution">
    <text evidence="2">The sequence shown here is derived from an EMBL/GenBank/DDBJ whole genome shotgun (WGS) entry which is preliminary data.</text>
</comment>
<dbReference type="GO" id="GO:0006171">
    <property type="term" value="P:cAMP biosynthetic process"/>
    <property type="evidence" value="ECO:0007669"/>
    <property type="project" value="TreeGrafter"/>
</dbReference>
<dbReference type="SUPFAM" id="SSF55073">
    <property type="entry name" value="Nucleotide cyclase"/>
    <property type="match status" value="1"/>
</dbReference>
<feature type="domain" description="Guanylate cyclase" evidence="1">
    <location>
        <begin position="228"/>
        <end position="359"/>
    </location>
</feature>
<dbReference type="SMART" id="SM00044">
    <property type="entry name" value="CYCc"/>
    <property type="match status" value="1"/>
</dbReference>
<dbReference type="InterPro" id="IPR001054">
    <property type="entry name" value="A/G_cyclase"/>
</dbReference>
<dbReference type="PANTHER" id="PTHR43081:SF11">
    <property type="entry name" value="BLR2264 PROTEIN"/>
    <property type="match status" value="1"/>
</dbReference>
<dbReference type="EMBL" id="WVRA01000003">
    <property type="protein sequence ID" value="NOE18498.1"/>
    <property type="molecule type" value="Genomic_DNA"/>
</dbReference>
<dbReference type="Gene3D" id="3.30.70.1230">
    <property type="entry name" value="Nucleotide cyclase"/>
    <property type="match status" value="1"/>
</dbReference>
<dbReference type="Pfam" id="PF00211">
    <property type="entry name" value="Guanylate_cyc"/>
    <property type="match status" value="1"/>
</dbReference>
<dbReference type="GO" id="GO:0035556">
    <property type="term" value="P:intracellular signal transduction"/>
    <property type="evidence" value="ECO:0007669"/>
    <property type="project" value="InterPro"/>
</dbReference>
<dbReference type="GO" id="GO:0004016">
    <property type="term" value="F:adenylate cyclase activity"/>
    <property type="evidence" value="ECO:0007669"/>
    <property type="project" value="UniProtKB-ARBA"/>
</dbReference>
<dbReference type="RefSeq" id="WP_171329921.1">
    <property type="nucleotide sequence ID" value="NZ_WVRA01000003.1"/>
</dbReference>
<evidence type="ECO:0000313" key="2">
    <source>
        <dbReference type="EMBL" id="NOE18498.1"/>
    </source>
</evidence>
<dbReference type="AlphaFoldDB" id="A0AA90YWJ8"/>
<proteinExistence type="predicted"/>
<name>A0AA90YWJ8_9RHOB</name>